<dbReference type="PANTHER" id="PTHR12315">
    <property type="entry name" value="BICOID-INTERACTING PROTEIN RELATED"/>
    <property type="match status" value="1"/>
</dbReference>
<evidence type="ECO:0000256" key="2">
    <source>
        <dbReference type="ARBA" id="ARBA00022603"/>
    </source>
</evidence>
<evidence type="ECO:0000313" key="9">
    <source>
        <dbReference type="Proteomes" id="UP000092443"/>
    </source>
</evidence>
<dbReference type="InterPro" id="IPR039772">
    <property type="entry name" value="Bin3-like"/>
</dbReference>
<feature type="compositionally biased region" description="Polar residues" evidence="7">
    <location>
        <begin position="1128"/>
        <end position="1143"/>
    </location>
</feature>
<dbReference type="RefSeq" id="XP_037897568.1">
    <property type="nucleotide sequence ID" value="XM_038041640.1"/>
</dbReference>
<dbReference type="AlphaFoldDB" id="A0A9C5ZDG6"/>
<dbReference type="InterPro" id="IPR029063">
    <property type="entry name" value="SAM-dependent_MTases_sf"/>
</dbReference>
<evidence type="ECO:0000259" key="8">
    <source>
        <dbReference type="PROSITE" id="PS51515"/>
    </source>
</evidence>
<dbReference type="Pfam" id="PF06859">
    <property type="entry name" value="Bin3"/>
    <property type="match status" value="1"/>
</dbReference>
<comment type="similarity">
    <text evidence="1 6">Belongs to the methyltransferase superfamily.</text>
</comment>
<dbReference type="Gene3D" id="3.40.50.150">
    <property type="entry name" value="Vaccinia Virus protein VP39"/>
    <property type="match status" value="2"/>
</dbReference>
<dbReference type="GO" id="GO:0032259">
    <property type="term" value="P:methylation"/>
    <property type="evidence" value="ECO:0007669"/>
    <property type="project" value="UniProtKB-KW"/>
</dbReference>
<dbReference type="Proteomes" id="UP000092443">
    <property type="component" value="Unplaced"/>
</dbReference>
<dbReference type="KEGG" id="gfs:119642497"/>
<dbReference type="GO" id="GO:0040031">
    <property type="term" value="P:snRNA modification"/>
    <property type="evidence" value="ECO:0007669"/>
    <property type="project" value="TreeGrafter"/>
</dbReference>
<evidence type="ECO:0000256" key="1">
    <source>
        <dbReference type="ARBA" id="ARBA00008361"/>
    </source>
</evidence>
<gene>
    <name evidence="10" type="primary">LOC119642497</name>
</gene>
<dbReference type="PANTHER" id="PTHR12315:SF0">
    <property type="entry name" value="7SK SNRNA METHYLPHOSPHATE CAPPING ENZYME"/>
    <property type="match status" value="1"/>
</dbReference>
<evidence type="ECO:0000256" key="3">
    <source>
        <dbReference type="ARBA" id="ARBA00022679"/>
    </source>
</evidence>
<dbReference type="InterPro" id="IPR024160">
    <property type="entry name" value="BIN3_SAM-bd_dom"/>
</dbReference>
<name>A0A9C5ZDG6_9MUSC</name>
<organism evidence="9 10">
    <name type="scientific">Glossina fuscipes</name>
    <dbReference type="NCBI Taxonomy" id="7396"/>
    <lineage>
        <taxon>Eukaryota</taxon>
        <taxon>Metazoa</taxon>
        <taxon>Ecdysozoa</taxon>
        <taxon>Arthropoda</taxon>
        <taxon>Hexapoda</taxon>
        <taxon>Insecta</taxon>
        <taxon>Pterygota</taxon>
        <taxon>Neoptera</taxon>
        <taxon>Endopterygota</taxon>
        <taxon>Diptera</taxon>
        <taxon>Brachycera</taxon>
        <taxon>Muscomorpha</taxon>
        <taxon>Hippoboscoidea</taxon>
        <taxon>Glossinidae</taxon>
        <taxon>Glossina</taxon>
    </lineage>
</organism>
<accession>A0A9C5ZDG6</accession>
<reference evidence="10" key="1">
    <citation type="submission" date="2025-08" db="UniProtKB">
        <authorList>
            <consortium name="RefSeq"/>
        </authorList>
    </citation>
    <scope>IDENTIFICATION</scope>
    <source>
        <tissue evidence="10">Whole body pupa</tissue>
    </source>
</reference>
<dbReference type="GeneID" id="119642497"/>
<feature type="compositionally biased region" description="Basic residues" evidence="7">
    <location>
        <begin position="347"/>
        <end position="364"/>
    </location>
</feature>
<feature type="domain" description="Bin3-type SAM" evidence="8">
    <location>
        <begin position="640"/>
        <end position="971"/>
    </location>
</feature>
<keyword evidence="2 6" id="KW-0489">Methyltransferase</keyword>
<protein>
    <recommendedName>
        <fullName evidence="6">RNA methyltransferase</fullName>
        <ecNumber evidence="6">2.1.1.-</ecNumber>
    </recommendedName>
</protein>
<keyword evidence="4 5" id="KW-0949">S-adenosyl-L-methionine</keyword>
<evidence type="ECO:0000256" key="4">
    <source>
        <dbReference type="ARBA" id="ARBA00022691"/>
    </source>
</evidence>
<keyword evidence="3 6" id="KW-0808">Transferase</keyword>
<dbReference type="EC" id="2.1.1.-" evidence="6"/>
<dbReference type="PROSITE" id="PS51515">
    <property type="entry name" value="BIN3_SAM"/>
    <property type="match status" value="1"/>
</dbReference>
<keyword evidence="9" id="KW-1185">Reference proteome</keyword>
<dbReference type="CDD" id="cd02440">
    <property type="entry name" value="AdoMet_MTases"/>
    <property type="match status" value="1"/>
</dbReference>
<proteinExistence type="inferred from homology"/>
<evidence type="ECO:0000256" key="6">
    <source>
        <dbReference type="RuleBase" id="RU367087"/>
    </source>
</evidence>
<dbReference type="InterPro" id="IPR010675">
    <property type="entry name" value="Bin3_C"/>
</dbReference>
<feature type="region of interest" description="Disordered" evidence="7">
    <location>
        <begin position="1097"/>
        <end position="1190"/>
    </location>
</feature>
<evidence type="ECO:0000313" key="10">
    <source>
        <dbReference type="RefSeq" id="XP_037897568.1"/>
    </source>
</evidence>
<feature type="region of interest" description="Disordered" evidence="7">
    <location>
        <begin position="338"/>
        <end position="379"/>
    </location>
</feature>
<feature type="compositionally biased region" description="Polar residues" evidence="7">
    <location>
        <begin position="269"/>
        <end position="292"/>
    </location>
</feature>
<evidence type="ECO:0000256" key="7">
    <source>
        <dbReference type="SAM" id="MobiDB-lite"/>
    </source>
</evidence>
<feature type="compositionally biased region" description="Polar residues" evidence="7">
    <location>
        <begin position="1169"/>
        <end position="1189"/>
    </location>
</feature>
<dbReference type="GO" id="GO:0008173">
    <property type="term" value="F:RNA methyltransferase activity"/>
    <property type="evidence" value="ECO:0007669"/>
    <property type="project" value="UniProtKB-UniRule"/>
</dbReference>
<dbReference type="GO" id="GO:0008171">
    <property type="term" value="F:O-methyltransferase activity"/>
    <property type="evidence" value="ECO:0007669"/>
    <property type="project" value="UniProtKB-UniRule"/>
</dbReference>
<feature type="region of interest" description="Disordered" evidence="7">
    <location>
        <begin position="269"/>
        <end position="296"/>
    </location>
</feature>
<dbReference type="GO" id="GO:0017069">
    <property type="term" value="F:snRNA binding"/>
    <property type="evidence" value="ECO:0007669"/>
    <property type="project" value="TreeGrafter"/>
</dbReference>
<evidence type="ECO:0000256" key="5">
    <source>
        <dbReference type="PROSITE-ProRule" id="PRU00848"/>
    </source>
</evidence>
<sequence>MDQFSGFDSKSLKDSLCNQYGVSDKSISISETVKLANSKSKSLQQGHQFRAPQQFVRHKKITTSVVSKLSANKKNRTWNKKQKNNKMQSIGNILTHKIKTFIQSSNASTSENIDLENIRNIENYTCTHPHKISCSNESKNNTLVPAVLDHGFLQQQHVHRRFSVNQRNQYNLAPSTMHNNLSACSGTANGPVNTCCAAGDCNAATTKDILPPGSSNTSTVMHNCVGVNSHCCIRSKFFLPDKRPRKGNIIPPTKFLLGGNISDPLNLNSLQNEGQTSSFNNTPATTPRQSPITTPPKVEVIIPPNIHDPLHLLDPVDSREYEKQLTSPMKRGIGLMLKSLSGPKGLNKTHKHRQRKNRKMKRRRYESSNSSMNAAVDDPDSFKYLNSSVPSEVSNITISVKQQINSTSTASNVLVLKSGEELSSLSNNAHELLTDVDYSMGDGMLIKQDKNRELSLDLCLNDNSGENGSCTVNHRKRKLSENISQKNKKYRSDSMNKIVSPVVPQPGAWVRQIRSIATGARKITSKSLSNNDTNSCNEEGKFTITDSNKESSLRHNEAAVDLSLESNFTITDSRQVLNIVPQTAAAELTDIRRIKQSKTNACSNDLKKSEVSSFNAANAKYCYGNYKRHDGFRNLNEFMDVRLKVFQRFPELFKDKDVLDIGCNIGQMTISIAQKLSPKSILGIDIDKELISQARRNLGLHVLIPEDMRKKNEIPEERQVNIKRRKSTKKFKNYSVSNNFDQLNTNRFHTHHHHNRQIGVRDKPEVDLFPISFPLTYGCVVQMADASNNKIEPHSPVPTAINSLGHLGGVTIPRSSLMTTTVKHNANLKAKHLFPNNVFFRKTNYVLNDESQLANDVQQYDLILCLSVTKWIHLNFGDNGLKLAFKRMFNQLRPGGKLILEAQNWASYKRKKHLTAKILNNYNSIELFPNKFHEYLLSSEVGFSHSYTLGVPRHLNKGFSRPIQLYAKGDYTPNHVRWSDAYCPQTPFETYRGIYATMPPLTMQSSYQVTSSIRSQNCATPRYIGDGNSGSFSCQQTPIYQSSTSQYYNPLETDSYLPSYDVEYLNHMYVFASPLYQTAWSPPTSMQYSSSHTPMFGSVRDSELDGDSSINNNIGGSFHRHVYPPNDEISSPNTNATSAFNSIRDTDTDDSNQLSAQRQKPHVYATNCEDGSSPSRHQPNLNDLDNSENGLLLDDDERTLILSPSCCDFNES</sequence>
<dbReference type="SUPFAM" id="SSF53335">
    <property type="entry name" value="S-adenosyl-L-methionine-dependent methyltransferases"/>
    <property type="match status" value="1"/>
</dbReference>